<protein>
    <submittedName>
        <fullName evidence="1">GLPGLI family protein</fullName>
    </submittedName>
</protein>
<gene>
    <name evidence="1" type="ORF">SAMN05421593_3863</name>
</gene>
<dbReference type="EMBL" id="FNWQ01000005">
    <property type="protein sequence ID" value="SEH40946.1"/>
    <property type="molecule type" value="Genomic_DNA"/>
</dbReference>
<dbReference type="AlphaFoldDB" id="A0A1H6HY70"/>
<proteinExistence type="predicted"/>
<evidence type="ECO:0000313" key="1">
    <source>
        <dbReference type="EMBL" id="SEH40946.1"/>
    </source>
</evidence>
<dbReference type="InterPro" id="IPR005901">
    <property type="entry name" value="GLPGLI"/>
</dbReference>
<dbReference type="NCBIfam" id="TIGR01200">
    <property type="entry name" value="GLPGLI"/>
    <property type="match status" value="1"/>
</dbReference>
<name>A0A1H6HY70_CHRCI</name>
<dbReference type="OrthoDB" id="1440774at2"/>
<dbReference type="Pfam" id="PF09697">
    <property type="entry name" value="Porph_ging"/>
    <property type="match status" value="1"/>
</dbReference>
<dbReference type="RefSeq" id="WP_089694681.1">
    <property type="nucleotide sequence ID" value="NZ_FNWQ01000005.1"/>
</dbReference>
<dbReference type="Proteomes" id="UP000198561">
    <property type="component" value="Unassembled WGS sequence"/>
</dbReference>
<dbReference type="STRING" id="680127.SAMN05421593_3863"/>
<evidence type="ECO:0000313" key="2">
    <source>
        <dbReference type="Proteomes" id="UP000198561"/>
    </source>
</evidence>
<accession>A0A1H6HY70</accession>
<reference evidence="1 2" key="1">
    <citation type="submission" date="2016-10" db="EMBL/GenBank/DDBJ databases">
        <authorList>
            <person name="de Groot N.N."/>
        </authorList>
    </citation>
    <scope>NUCLEOTIDE SEQUENCE [LARGE SCALE GENOMIC DNA]</scope>
    <source>
        <strain evidence="1 2">DSM 23031</strain>
    </source>
</reference>
<sequence>MSYYKKLFQLFILFYSIPFYSQLNIKDSLRGEFIYLMKAKLNKLTPDQTDKEFFSLQVADNHTFFCSINSTKRDSVAGVVSKKAINNGAGIFDFRGIPMPQTKFSYLIIQSNENIQFFQRVAMSLLSYKEPIINNWKLIDETKVINTINCKKAEIYFKGRKWTAWYSTEIPLPYGPYKFSGLPGLIIKITDERGDYDFELVKSVSNTDLKGRLINIYENRYTNSTVTTKAELKKALQNFRENSLGILESLGTNITPEQRKIIVERQKELQIKKKGENPIELE</sequence>
<organism evidence="1 2">
    <name type="scientific">Chryseobacterium culicis</name>
    <dbReference type="NCBI Taxonomy" id="680127"/>
    <lineage>
        <taxon>Bacteria</taxon>
        <taxon>Pseudomonadati</taxon>
        <taxon>Bacteroidota</taxon>
        <taxon>Flavobacteriia</taxon>
        <taxon>Flavobacteriales</taxon>
        <taxon>Weeksellaceae</taxon>
        <taxon>Chryseobacterium group</taxon>
        <taxon>Chryseobacterium</taxon>
    </lineage>
</organism>